<reference evidence="3 4" key="1">
    <citation type="submission" date="2018-03" db="EMBL/GenBank/DDBJ databases">
        <authorList>
            <person name="Nguyen K."/>
            <person name="Fouts D."/>
            <person name="Sutton G."/>
        </authorList>
    </citation>
    <scope>NUCLEOTIDE SEQUENCE [LARGE SCALE GENOMIC DNA]</scope>
    <source>
        <strain evidence="3 4">AU3578</strain>
    </source>
</reference>
<reference evidence="1 5" key="2">
    <citation type="submission" date="2020-11" db="EMBL/GenBank/DDBJ databases">
        <title>Enhanced detection system for hospital associated transmission using whole genome sequencing surveillance.</title>
        <authorList>
            <person name="Harrison L.H."/>
            <person name="Van Tyne D."/>
            <person name="Marsh J.W."/>
            <person name="Griffith M.P."/>
            <person name="Snyder D.J."/>
            <person name="Cooper V.S."/>
            <person name="Mustapha M."/>
        </authorList>
    </citation>
    <scope>NUCLEOTIDE SEQUENCE [LARGE SCALE GENOMIC DNA]</scope>
    <source>
        <strain evidence="1 5">BC00020</strain>
    </source>
</reference>
<dbReference type="EMBL" id="JADVKH010000058">
    <property type="protein sequence ID" value="MBJ9689764.1"/>
    <property type="molecule type" value="Genomic_DNA"/>
</dbReference>
<evidence type="ECO:0000313" key="1">
    <source>
        <dbReference type="EMBL" id="MBJ9689764.1"/>
    </source>
</evidence>
<evidence type="ECO:0000313" key="4">
    <source>
        <dbReference type="Proteomes" id="UP000237632"/>
    </source>
</evidence>
<dbReference type="EMBL" id="JAUJRV010000011">
    <property type="protein sequence ID" value="MDN7796475.1"/>
    <property type="molecule type" value="Genomic_DNA"/>
</dbReference>
<dbReference type="EMBL" id="PVHK01000221">
    <property type="protein sequence ID" value="PRH38980.1"/>
    <property type="molecule type" value="Genomic_DNA"/>
</dbReference>
<dbReference type="OMA" id="SWSITHE"/>
<proteinExistence type="predicted"/>
<dbReference type="Proteomes" id="UP000808215">
    <property type="component" value="Unassembled WGS sequence"/>
</dbReference>
<accession>A0A103J5Y0</accession>
<name>A0A103J5Y0_BURVI</name>
<gene>
    <name evidence="3" type="ORF">C6T65_29055</name>
    <name evidence="1" type="ORF">I5589_22065</name>
    <name evidence="2" type="ORF">QZM33_16190</name>
</gene>
<dbReference type="Proteomes" id="UP000237632">
    <property type="component" value="Unassembled WGS sequence"/>
</dbReference>
<dbReference type="RefSeq" id="WP_011880010.1">
    <property type="nucleotide sequence ID" value="NZ_CADFEG010000017.1"/>
</dbReference>
<dbReference type="Proteomes" id="UP001171620">
    <property type="component" value="Unassembled WGS sequence"/>
</dbReference>
<sequence length="74" mass="7851">MNDNATSTNTPNLSAAALWALERLADVRYGRDAPALGWSVEHELVGAGFVSHSANGRSGASITAHGRNFLKSRK</sequence>
<evidence type="ECO:0000313" key="2">
    <source>
        <dbReference type="EMBL" id="MDN7796475.1"/>
    </source>
</evidence>
<keyword evidence="5" id="KW-1185">Reference proteome</keyword>
<reference evidence="2" key="3">
    <citation type="submission" date="2023-07" db="EMBL/GenBank/DDBJ databases">
        <title>A collection of bacterial strains from the Burkholderia cepacia Research Laboratory and Repository.</title>
        <authorList>
            <person name="Lipuma J."/>
            <person name="Spilker T."/>
            <person name="Caverly L."/>
        </authorList>
    </citation>
    <scope>NUCLEOTIDE SEQUENCE</scope>
    <source>
        <strain evidence="2">AU44268</strain>
    </source>
</reference>
<comment type="caution">
    <text evidence="3">The sequence shown here is derived from an EMBL/GenBank/DDBJ whole genome shotgun (WGS) entry which is preliminary data.</text>
</comment>
<evidence type="ECO:0000313" key="3">
    <source>
        <dbReference type="EMBL" id="PRH38980.1"/>
    </source>
</evidence>
<protein>
    <submittedName>
        <fullName evidence="3">Uncharacterized protein</fullName>
    </submittedName>
</protein>
<dbReference type="AlphaFoldDB" id="A0A103J5Y0"/>
<evidence type="ECO:0000313" key="5">
    <source>
        <dbReference type="Proteomes" id="UP000808215"/>
    </source>
</evidence>
<organism evidence="3 4">
    <name type="scientific">Burkholderia vietnamiensis</name>
    <dbReference type="NCBI Taxonomy" id="60552"/>
    <lineage>
        <taxon>Bacteria</taxon>
        <taxon>Pseudomonadati</taxon>
        <taxon>Pseudomonadota</taxon>
        <taxon>Betaproteobacteria</taxon>
        <taxon>Burkholderiales</taxon>
        <taxon>Burkholderiaceae</taxon>
        <taxon>Burkholderia</taxon>
        <taxon>Burkholderia cepacia complex</taxon>
    </lineage>
</organism>